<evidence type="ECO:0000259" key="4">
    <source>
        <dbReference type="PROSITE" id="PS50949"/>
    </source>
</evidence>
<evidence type="ECO:0000256" key="1">
    <source>
        <dbReference type="ARBA" id="ARBA00023015"/>
    </source>
</evidence>
<dbReference type="SUPFAM" id="SSF46785">
    <property type="entry name" value="Winged helix' DNA-binding domain"/>
    <property type="match status" value="1"/>
</dbReference>
<proteinExistence type="predicted"/>
<dbReference type="SUPFAM" id="SSF64288">
    <property type="entry name" value="Chorismate lyase-like"/>
    <property type="match status" value="1"/>
</dbReference>
<dbReference type="PANTHER" id="PTHR44846">
    <property type="entry name" value="MANNOSYL-D-GLYCERATE TRANSPORT/METABOLISM SYSTEM REPRESSOR MNGR-RELATED"/>
    <property type="match status" value="1"/>
</dbReference>
<dbReference type="InterPro" id="IPR028978">
    <property type="entry name" value="Chorismate_lyase_/UTRA_dom_sf"/>
</dbReference>
<dbReference type="PANTHER" id="PTHR44846:SF16">
    <property type="entry name" value="TRANSCRIPTIONAL REGULATOR PHNF-RELATED"/>
    <property type="match status" value="1"/>
</dbReference>
<evidence type="ECO:0000256" key="3">
    <source>
        <dbReference type="ARBA" id="ARBA00023163"/>
    </source>
</evidence>
<dbReference type="Gene3D" id="1.10.10.10">
    <property type="entry name" value="Winged helix-like DNA-binding domain superfamily/Winged helix DNA-binding domain"/>
    <property type="match status" value="1"/>
</dbReference>
<sequence length="262" mass="28586">MVVNWYASGMPPSFPQGLLSDDALPRYVRIASQLWSDITAGGAKPGDRLPSERSLATRYAVSRDTLRAALAELASRGLLEPAAARGWFVTGAEEQAPTPTGGHTVEGFADYALKHGLPTRSRVLESGARPATVKEAETLRIGPGAALFEMRRLRYLDGLVVVLEHNRVPLALCPALADTDFTAASLYATLRGADPAQFPRVADYSVEARQPQAHERDLLEIDDGTPVLVAEQLTFNQDGRPLELTIQVYRGDRYRFRASITD</sequence>
<dbReference type="PRINTS" id="PR00035">
    <property type="entry name" value="HTHGNTR"/>
</dbReference>
<evidence type="ECO:0000256" key="2">
    <source>
        <dbReference type="ARBA" id="ARBA00023125"/>
    </source>
</evidence>
<keyword evidence="1" id="KW-0805">Transcription regulation</keyword>
<dbReference type="InterPro" id="IPR036390">
    <property type="entry name" value="WH_DNA-bd_sf"/>
</dbReference>
<feature type="domain" description="HTH gntR-type" evidence="4">
    <location>
        <begin position="24"/>
        <end position="92"/>
    </location>
</feature>
<keyword evidence="3" id="KW-0804">Transcription</keyword>
<dbReference type="GO" id="GO:0003700">
    <property type="term" value="F:DNA-binding transcription factor activity"/>
    <property type="evidence" value="ECO:0007669"/>
    <property type="project" value="InterPro"/>
</dbReference>
<dbReference type="Proteomes" id="UP000238312">
    <property type="component" value="Unassembled WGS sequence"/>
</dbReference>
<dbReference type="Gene3D" id="3.40.1410.10">
    <property type="entry name" value="Chorismate lyase-like"/>
    <property type="match status" value="1"/>
</dbReference>
<dbReference type="SMART" id="SM00866">
    <property type="entry name" value="UTRA"/>
    <property type="match status" value="1"/>
</dbReference>
<dbReference type="EMBL" id="PVNG01000009">
    <property type="protein sequence ID" value="PRX64169.1"/>
    <property type="molecule type" value="Genomic_DNA"/>
</dbReference>
<organism evidence="5 6">
    <name type="scientific">Nonomuraea fuscirosea</name>
    <dbReference type="NCBI Taxonomy" id="1291556"/>
    <lineage>
        <taxon>Bacteria</taxon>
        <taxon>Bacillati</taxon>
        <taxon>Actinomycetota</taxon>
        <taxon>Actinomycetes</taxon>
        <taxon>Streptosporangiales</taxon>
        <taxon>Streptosporangiaceae</taxon>
        <taxon>Nonomuraea</taxon>
    </lineage>
</organism>
<evidence type="ECO:0000313" key="6">
    <source>
        <dbReference type="Proteomes" id="UP000238312"/>
    </source>
</evidence>
<dbReference type="InterPro" id="IPR000524">
    <property type="entry name" value="Tscrpt_reg_HTH_GntR"/>
</dbReference>
<comment type="caution">
    <text evidence="5">The sequence shown here is derived from an EMBL/GenBank/DDBJ whole genome shotgun (WGS) entry which is preliminary data.</text>
</comment>
<protein>
    <submittedName>
        <fullName evidence="5">GntR family transcriptional regulator</fullName>
    </submittedName>
</protein>
<name>A0A2T0MY82_9ACTN</name>
<accession>A0A2T0MY82</accession>
<reference evidence="5 6" key="1">
    <citation type="submission" date="2018-03" db="EMBL/GenBank/DDBJ databases">
        <title>Genomic Encyclopedia of Type Strains, Phase III (KMG-III): the genomes of soil and plant-associated and newly described type strains.</title>
        <authorList>
            <person name="Whitman W."/>
        </authorList>
    </citation>
    <scope>NUCLEOTIDE SEQUENCE [LARGE SCALE GENOMIC DNA]</scope>
    <source>
        <strain evidence="5 6">CGMCC 4.7104</strain>
    </source>
</reference>
<dbReference type="Pfam" id="PF07702">
    <property type="entry name" value="UTRA"/>
    <property type="match status" value="1"/>
</dbReference>
<dbReference type="SMART" id="SM00345">
    <property type="entry name" value="HTH_GNTR"/>
    <property type="match status" value="1"/>
</dbReference>
<dbReference type="InterPro" id="IPR050679">
    <property type="entry name" value="Bact_HTH_transcr_reg"/>
</dbReference>
<dbReference type="AlphaFoldDB" id="A0A2T0MY82"/>
<evidence type="ECO:0000313" key="5">
    <source>
        <dbReference type="EMBL" id="PRX64169.1"/>
    </source>
</evidence>
<dbReference type="InterPro" id="IPR036388">
    <property type="entry name" value="WH-like_DNA-bd_sf"/>
</dbReference>
<dbReference type="PROSITE" id="PS50949">
    <property type="entry name" value="HTH_GNTR"/>
    <property type="match status" value="1"/>
</dbReference>
<dbReference type="InterPro" id="IPR011663">
    <property type="entry name" value="UTRA"/>
</dbReference>
<keyword evidence="2" id="KW-0238">DNA-binding</keyword>
<keyword evidence="6" id="KW-1185">Reference proteome</keyword>
<gene>
    <name evidence="5" type="ORF">B0I32_10997</name>
</gene>
<dbReference type="GO" id="GO:0003677">
    <property type="term" value="F:DNA binding"/>
    <property type="evidence" value="ECO:0007669"/>
    <property type="project" value="UniProtKB-KW"/>
</dbReference>
<dbReference type="Pfam" id="PF00392">
    <property type="entry name" value="GntR"/>
    <property type="match status" value="1"/>
</dbReference>
<dbReference type="CDD" id="cd07377">
    <property type="entry name" value="WHTH_GntR"/>
    <property type="match status" value="1"/>
</dbReference>